<dbReference type="AlphaFoldDB" id="A0ABD2P9N0"/>
<name>A0ABD2P9N0_9CUCU</name>
<evidence type="ECO:0000313" key="2">
    <source>
        <dbReference type="Proteomes" id="UP001516400"/>
    </source>
</evidence>
<accession>A0ABD2P9N0</accession>
<dbReference type="EMBL" id="JABFTP020000185">
    <property type="protein sequence ID" value="KAL3287707.1"/>
    <property type="molecule type" value="Genomic_DNA"/>
</dbReference>
<protein>
    <submittedName>
        <fullName evidence="1">Uncharacterized protein</fullName>
    </submittedName>
</protein>
<keyword evidence="2" id="KW-1185">Reference proteome</keyword>
<evidence type="ECO:0000313" key="1">
    <source>
        <dbReference type="EMBL" id="KAL3287707.1"/>
    </source>
</evidence>
<reference evidence="1 2" key="1">
    <citation type="journal article" date="2021" name="BMC Biol.">
        <title>Horizontally acquired antibacterial genes associated with adaptive radiation of ladybird beetles.</title>
        <authorList>
            <person name="Li H.S."/>
            <person name="Tang X.F."/>
            <person name="Huang Y.H."/>
            <person name="Xu Z.Y."/>
            <person name="Chen M.L."/>
            <person name="Du X.Y."/>
            <person name="Qiu B.Y."/>
            <person name="Chen P.T."/>
            <person name="Zhang W."/>
            <person name="Slipinski A."/>
            <person name="Escalona H.E."/>
            <person name="Waterhouse R.M."/>
            <person name="Zwick A."/>
            <person name="Pang H."/>
        </authorList>
    </citation>
    <scope>NUCLEOTIDE SEQUENCE [LARGE SCALE GENOMIC DNA]</scope>
    <source>
        <strain evidence="1">SYSU2018</strain>
    </source>
</reference>
<sequence>MELYSLETNKGWKNEELLASLENNDYDDEVDAIYTPPDDKLTDNGNIDDDIMRKCNEYLKKDISGTFEIYQQSGNSLLCSTDTDMHAIENNRASPSTSKPVLFLEHKRKLTMTIERIKSEKISH</sequence>
<organism evidence="1 2">
    <name type="scientific">Cryptolaemus montrouzieri</name>
    <dbReference type="NCBI Taxonomy" id="559131"/>
    <lineage>
        <taxon>Eukaryota</taxon>
        <taxon>Metazoa</taxon>
        <taxon>Ecdysozoa</taxon>
        <taxon>Arthropoda</taxon>
        <taxon>Hexapoda</taxon>
        <taxon>Insecta</taxon>
        <taxon>Pterygota</taxon>
        <taxon>Neoptera</taxon>
        <taxon>Endopterygota</taxon>
        <taxon>Coleoptera</taxon>
        <taxon>Polyphaga</taxon>
        <taxon>Cucujiformia</taxon>
        <taxon>Coccinelloidea</taxon>
        <taxon>Coccinellidae</taxon>
        <taxon>Scymninae</taxon>
        <taxon>Scymnini</taxon>
        <taxon>Cryptolaemus</taxon>
    </lineage>
</organism>
<comment type="caution">
    <text evidence="1">The sequence shown here is derived from an EMBL/GenBank/DDBJ whole genome shotgun (WGS) entry which is preliminary data.</text>
</comment>
<gene>
    <name evidence="1" type="ORF">HHI36_002171</name>
</gene>
<proteinExistence type="predicted"/>
<dbReference type="Proteomes" id="UP001516400">
    <property type="component" value="Unassembled WGS sequence"/>
</dbReference>